<feature type="region of interest" description="Disordered" evidence="1">
    <location>
        <begin position="114"/>
        <end position="136"/>
    </location>
</feature>
<keyword evidence="2" id="KW-0812">Transmembrane</keyword>
<accession>A0A420IK54</accession>
<evidence type="ECO:0000313" key="3">
    <source>
        <dbReference type="EMBL" id="RKF74928.1"/>
    </source>
</evidence>
<comment type="caution">
    <text evidence="3">The sequence shown here is derived from an EMBL/GenBank/DDBJ whole genome shotgun (WGS) entry which is preliminary data.</text>
</comment>
<evidence type="ECO:0000256" key="2">
    <source>
        <dbReference type="SAM" id="Phobius"/>
    </source>
</evidence>
<evidence type="ECO:0000256" key="1">
    <source>
        <dbReference type="SAM" id="MobiDB-lite"/>
    </source>
</evidence>
<organism evidence="3 4">
    <name type="scientific">Golovinomyces cichoracearum</name>
    <dbReference type="NCBI Taxonomy" id="62708"/>
    <lineage>
        <taxon>Eukaryota</taxon>
        <taxon>Fungi</taxon>
        <taxon>Dikarya</taxon>
        <taxon>Ascomycota</taxon>
        <taxon>Pezizomycotina</taxon>
        <taxon>Leotiomycetes</taxon>
        <taxon>Erysiphales</taxon>
        <taxon>Erysiphaceae</taxon>
        <taxon>Golovinomyces</taxon>
    </lineage>
</organism>
<feature type="compositionally biased region" description="Polar residues" evidence="1">
    <location>
        <begin position="127"/>
        <end position="136"/>
    </location>
</feature>
<feature type="transmembrane region" description="Helical" evidence="2">
    <location>
        <begin position="741"/>
        <end position="765"/>
    </location>
</feature>
<dbReference type="Proteomes" id="UP000285326">
    <property type="component" value="Unassembled WGS sequence"/>
</dbReference>
<name>A0A420IK54_9PEZI</name>
<reference evidence="3 4" key="1">
    <citation type="journal article" date="2018" name="BMC Genomics">
        <title>Comparative genome analyses reveal sequence features reflecting distinct modes of host-adaptation between dicot and monocot powdery mildew.</title>
        <authorList>
            <person name="Wu Y."/>
            <person name="Ma X."/>
            <person name="Pan Z."/>
            <person name="Kale S.D."/>
            <person name="Song Y."/>
            <person name="King H."/>
            <person name="Zhang Q."/>
            <person name="Presley C."/>
            <person name="Deng X."/>
            <person name="Wei C.I."/>
            <person name="Xiao S."/>
        </authorList>
    </citation>
    <scope>NUCLEOTIDE SEQUENCE [LARGE SCALE GENOMIC DNA]</scope>
    <source>
        <strain evidence="3">UMSG1</strain>
    </source>
</reference>
<gene>
    <name evidence="3" type="ORF">GcM1_237121</name>
</gene>
<proteinExistence type="predicted"/>
<dbReference type="EMBL" id="MCBS01023710">
    <property type="protein sequence ID" value="RKF74928.1"/>
    <property type="molecule type" value="Genomic_DNA"/>
</dbReference>
<dbReference type="AlphaFoldDB" id="A0A420IK54"/>
<evidence type="ECO:0000313" key="4">
    <source>
        <dbReference type="Proteomes" id="UP000285326"/>
    </source>
</evidence>
<protein>
    <submittedName>
        <fullName evidence="3">Uncharacterized protein</fullName>
    </submittedName>
</protein>
<feature type="transmembrane region" description="Helical" evidence="2">
    <location>
        <begin position="709"/>
        <end position="729"/>
    </location>
</feature>
<keyword evidence="2" id="KW-1133">Transmembrane helix</keyword>
<sequence>MSTALSSIKKIKNITFDDERKIPSSEGNHLHHRHSKSSNILPQFELFEETSNPAVFRDSDMVIIDAEMKASVTSDIELFPRKRKESKPSQYLSLRSQSVRNRYAPELCQTLSIPNHKNKNEIPSPRSGESWSEDNLLNTKPSNLSSLHIPIDRDDQRNTEDIPFNLSDLPCDSHTKHQLLEVRLQLQSQRDFLERGISQILRPESGQNKYSTDYLIKKPYYEHSFVDNFETFGFPKAHIVKGFKIMPNNRKFSGVPLEMNDYHSSKNRSNHCPSDSFTTTIQNFLTNPDDTKLEVDDKITERRTRTINQDLINLSNIMVPSIRCSEDDRSINIIVRPVKSCDESISDSSELGTDLSISTTRIPYCTSRTKFSHLDEKIDTKIPVVDEYFVSKSKINLHCQRTRGFRTASNKLFSLFTVSNNIIYGSTSTLDQRSVTVANKPKSVIQRFLHNQFFTPLHGTNIKQRILSKIGSHQNLSAGNDNMSNLISQIDVHNESSFNLTQVNDETSRFSTEETSNDSCNFLRESQSTSLITELRDLIENISKNNRNPIANLSSDEYIVAYYEDGPRVFRLEQIYSIGNLESIKTDPVIDFYAHDTDDSILSKNCGNVLANQVFDQDILNKVDSEVSAHYDGKNFSCVDPRPLRYNQLSKNHDYIVNIDGFSSESHENEIRCPKCAYFAQQSNSRYPLSPPSKEWELMYTHCFILSPILFPVYFLGGFDFLMSFLTNGKISQCNRIQKRWALWACIPSWIIAIFLIGVIIWWTYL</sequence>
<keyword evidence="2" id="KW-0472">Membrane</keyword>